<dbReference type="AlphaFoldDB" id="A0A6A7FS00"/>
<dbReference type="PROSITE" id="PS51048">
    <property type="entry name" value="SGS"/>
    <property type="match status" value="1"/>
</dbReference>
<dbReference type="Pfam" id="PF05002">
    <property type="entry name" value="SGS"/>
    <property type="match status" value="1"/>
</dbReference>
<dbReference type="SUPFAM" id="SSF49764">
    <property type="entry name" value="HSP20-like chaperones"/>
    <property type="match status" value="1"/>
</dbReference>
<reference evidence="3" key="1">
    <citation type="submission" date="2017-11" db="EMBL/GenBank/DDBJ databases">
        <title>The sensing device of the deep-sea amphipod.</title>
        <authorList>
            <person name="Kobayashi H."/>
            <person name="Nagahama T."/>
            <person name="Arai W."/>
            <person name="Sasagawa Y."/>
            <person name="Umeda M."/>
            <person name="Hayashi T."/>
            <person name="Nikaido I."/>
            <person name="Watanabe H."/>
            <person name="Oguri K."/>
            <person name="Kitazato H."/>
            <person name="Fujioka K."/>
            <person name="Kido Y."/>
            <person name="Takami H."/>
        </authorList>
    </citation>
    <scope>NUCLEOTIDE SEQUENCE</scope>
    <source>
        <tissue evidence="3">Whole body</tissue>
    </source>
</reference>
<proteinExistence type="evidence at transcript level"/>
<dbReference type="PANTHER" id="PTHR45862">
    <property type="entry name" value="PROTEIN SGT1 HOMOLOG"/>
    <property type="match status" value="1"/>
</dbReference>
<dbReference type="InterPro" id="IPR044563">
    <property type="entry name" value="Sgt1-like"/>
</dbReference>
<evidence type="ECO:0000259" key="2">
    <source>
        <dbReference type="PROSITE" id="PS51203"/>
    </source>
</evidence>
<dbReference type="CDD" id="cd06466">
    <property type="entry name" value="p23_CS_SGT1_like"/>
    <property type="match status" value="1"/>
</dbReference>
<dbReference type="EMBL" id="IACT01001880">
    <property type="protein sequence ID" value="LAC21198.1"/>
    <property type="molecule type" value="mRNA"/>
</dbReference>
<evidence type="ECO:0000259" key="1">
    <source>
        <dbReference type="PROSITE" id="PS51048"/>
    </source>
</evidence>
<accession>A0A6A7FS00</accession>
<evidence type="ECO:0000313" key="3">
    <source>
        <dbReference type="EMBL" id="LAC21198.1"/>
    </source>
</evidence>
<dbReference type="Pfam" id="PF04969">
    <property type="entry name" value="CS"/>
    <property type="match status" value="1"/>
</dbReference>
<feature type="domain" description="SGS" evidence="1">
    <location>
        <begin position="86"/>
        <end position="178"/>
    </location>
</feature>
<name>A0A6A7FS00_9CRUS</name>
<dbReference type="InterPro" id="IPR008978">
    <property type="entry name" value="HSP20-like_chaperone"/>
</dbReference>
<dbReference type="Gene3D" id="2.60.40.790">
    <property type="match status" value="1"/>
</dbReference>
<organism evidence="3">
    <name type="scientific">Hirondellea gigas</name>
    <dbReference type="NCBI Taxonomy" id="1518452"/>
    <lineage>
        <taxon>Eukaryota</taxon>
        <taxon>Metazoa</taxon>
        <taxon>Ecdysozoa</taxon>
        <taxon>Arthropoda</taxon>
        <taxon>Crustacea</taxon>
        <taxon>Multicrustacea</taxon>
        <taxon>Malacostraca</taxon>
        <taxon>Eumalacostraca</taxon>
        <taxon>Peracarida</taxon>
        <taxon>Amphipoda</taxon>
        <taxon>Amphilochidea</taxon>
        <taxon>Lysianassida</taxon>
        <taxon>Lysianassidira</taxon>
        <taxon>Lysianassoidea</taxon>
        <taxon>Lysianassidae</taxon>
        <taxon>Hirondellea</taxon>
    </lineage>
</organism>
<protein>
    <submittedName>
        <fullName evidence="3">Protein SGT1 homolog</fullName>
    </submittedName>
</protein>
<dbReference type="PROSITE" id="PS51203">
    <property type="entry name" value="CS"/>
    <property type="match status" value="1"/>
</dbReference>
<feature type="domain" description="CS" evidence="2">
    <location>
        <begin position="1"/>
        <end position="87"/>
    </location>
</feature>
<dbReference type="GO" id="GO:0051087">
    <property type="term" value="F:protein-folding chaperone binding"/>
    <property type="evidence" value="ECO:0007669"/>
    <property type="project" value="InterPro"/>
</dbReference>
<sequence length="178" mass="20235">MIRHDWYQTDSHVVIAALTKNCNKEDVVIDILDDKVQVIRKEGDTTSELTLHLYQPIKSQQATYKILSSKIEIKLPKQSGERWPTLVKEKKDMIAKEQKNWDRIAAPAEDDEKSEGDAALNQLFQKIYGDADESTKRAMNKSYSESGGTVLSTNWGEVGSKKVDVKAPDGMEYKKWSE</sequence>
<dbReference type="InterPro" id="IPR007052">
    <property type="entry name" value="CS_dom"/>
</dbReference>
<dbReference type="InterPro" id="IPR007699">
    <property type="entry name" value="SGS_dom"/>
</dbReference>